<feature type="region of interest" description="Disordered" evidence="1">
    <location>
        <begin position="1"/>
        <end position="45"/>
    </location>
</feature>
<evidence type="ECO:0000313" key="2">
    <source>
        <dbReference type="EMBL" id="OLN93263.1"/>
    </source>
</evidence>
<accession>A0A1Q8RZS2</accession>
<feature type="compositionally biased region" description="Polar residues" evidence="1">
    <location>
        <begin position="1"/>
        <end position="12"/>
    </location>
</feature>
<dbReference type="OrthoDB" id="4491390at2759"/>
<evidence type="ECO:0000313" key="3">
    <source>
        <dbReference type="Proteomes" id="UP000186583"/>
    </source>
</evidence>
<evidence type="ECO:0000256" key="1">
    <source>
        <dbReference type="SAM" id="MobiDB-lite"/>
    </source>
</evidence>
<keyword evidence="3" id="KW-1185">Reference proteome</keyword>
<proteinExistence type="predicted"/>
<reference evidence="2 3" key="1">
    <citation type="submission" date="2016-11" db="EMBL/GenBank/DDBJ databases">
        <title>Draft Genome Assembly of Colletotrichum chlorophyti a pathogen of herbaceous plants.</title>
        <authorList>
            <person name="Gan P."/>
            <person name="Narusaka M."/>
            <person name="Tsushima A."/>
            <person name="Narusaka Y."/>
            <person name="Takano Y."/>
            <person name="Shirasu K."/>
        </authorList>
    </citation>
    <scope>NUCLEOTIDE SEQUENCE [LARGE SCALE GENOMIC DNA]</scope>
    <source>
        <strain evidence="2 3">NTL11</strain>
    </source>
</reference>
<protein>
    <submittedName>
        <fullName evidence="2">Uncharacterized protein</fullName>
    </submittedName>
</protein>
<comment type="caution">
    <text evidence="2">The sequence shown here is derived from an EMBL/GenBank/DDBJ whole genome shotgun (WGS) entry which is preliminary data.</text>
</comment>
<name>A0A1Q8RZS2_9PEZI</name>
<feature type="compositionally biased region" description="Low complexity" evidence="1">
    <location>
        <begin position="35"/>
        <end position="45"/>
    </location>
</feature>
<dbReference type="PANTHER" id="PTHR38791:SF1">
    <property type="entry name" value="TRANSCRIPTION FACTOR, PUTATIVE-RELATED"/>
    <property type="match status" value="1"/>
</dbReference>
<dbReference type="STRING" id="708187.A0A1Q8RZS2"/>
<sequence>MASLTRLVQGQSCREEKRTKKVRKSLLTTNKNRKSPSSSSYPASWTSRWKYRQLAAARNNKSRNSKSKNAQKQESSVRSLDLTRYSLTQENQEVGVESETSLPRTVNVKPEMLVLDRFYTNYATSASIVFFSQLPVYYASDISDASHARHATHAVALASAARQLGQPGLMVEARRQYGKAIGFLNKALRDPIRVRDNSNVVTMFLFAMFEMMEMFIQREHLTPLWSRLEEVDTPWGKGPILEPLIRQVVDFKRAFDFKAQVQGHTSRLAESSLEDLTELIQVGTKLSQDLEAAVTLLGFCGTSSYSSQQQKVFNGLFSPSTEISIAIARSHYHAVRIYVLERVVELTNILEECGGKLGQGIGPVPSWSYGVAAVEEVIEEIRVVFGFEGKEVLTEGLPYRTMAMFWPMVLVRTSCFAGPSNGRWVAERMLKVTSESGFGLGVEAASL</sequence>
<feature type="region of interest" description="Disordered" evidence="1">
    <location>
        <begin position="57"/>
        <end position="82"/>
    </location>
</feature>
<gene>
    <name evidence="2" type="ORF">CCHL11_07565</name>
</gene>
<dbReference type="EMBL" id="MPGH01000055">
    <property type="protein sequence ID" value="OLN93263.1"/>
    <property type="molecule type" value="Genomic_DNA"/>
</dbReference>
<dbReference type="Proteomes" id="UP000186583">
    <property type="component" value="Unassembled WGS sequence"/>
</dbReference>
<dbReference type="InterPro" id="IPR053175">
    <property type="entry name" value="DHMBA_Reg_Transcription_Factor"/>
</dbReference>
<organism evidence="2 3">
    <name type="scientific">Colletotrichum chlorophyti</name>
    <dbReference type="NCBI Taxonomy" id="708187"/>
    <lineage>
        <taxon>Eukaryota</taxon>
        <taxon>Fungi</taxon>
        <taxon>Dikarya</taxon>
        <taxon>Ascomycota</taxon>
        <taxon>Pezizomycotina</taxon>
        <taxon>Sordariomycetes</taxon>
        <taxon>Hypocreomycetidae</taxon>
        <taxon>Glomerellales</taxon>
        <taxon>Glomerellaceae</taxon>
        <taxon>Colletotrichum</taxon>
    </lineage>
</organism>
<dbReference type="PANTHER" id="PTHR38791">
    <property type="entry name" value="ZN(II)2CYS6 TRANSCRIPTION FACTOR (EUROFUNG)-RELATED-RELATED"/>
    <property type="match status" value="1"/>
</dbReference>
<dbReference type="AlphaFoldDB" id="A0A1Q8RZS2"/>